<dbReference type="GeneID" id="9745119"/>
<gene>
    <name evidence="8" type="ordered locus">Mpet_2626</name>
</gene>
<evidence type="ECO:0000256" key="5">
    <source>
        <dbReference type="ARBA" id="ARBA00023049"/>
    </source>
</evidence>
<dbReference type="AlphaFoldDB" id="E1RFR5"/>
<keyword evidence="9" id="KW-1185">Reference proteome</keyword>
<dbReference type="InterPro" id="IPR046778">
    <property type="entry name" value="UPF0758_N"/>
</dbReference>
<keyword evidence="2" id="KW-0479">Metal-binding</keyword>
<evidence type="ECO:0000256" key="3">
    <source>
        <dbReference type="ARBA" id="ARBA00022801"/>
    </source>
</evidence>
<dbReference type="EMBL" id="CP002117">
    <property type="protein sequence ID" value="ADN37369.1"/>
    <property type="molecule type" value="Genomic_DNA"/>
</dbReference>
<keyword evidence="1" id="KW-0645">Protease</keyword>
<evidence type="ECO:0000256" key="6">
    <source>
        <dbReference type="RuleBase" id="RU003797"/>
    </source>
</evidence>
<dbReference type="GO" id="GO:0046872">
    <property type="term" value="F:metal ion binding"/>
    <property type="evidence" value="ECO:0007669"/>
    <property type="project" value="UniProtKB-KW"/>
</dbReference>
<dbReference type="Gene3D" id="3.40.140.10">
    <property type="entry name" value="Cytidine Deaminase, domain 2"/>
    <property type="match status" value="1"/>
</dbReference>
<dbReference type="InterPro" id="IPR025657">
    <property type="entry name" value="RadC_JAB"/>
</dbReference>
<name>E1RFR5_METP4</name>
<dbReference type="RefSeq" id="WP_013330542.1">
    <property type="nucleotide sequence ID" value="NC_014507.1"/>
</dbReference>
<dbReference type="GO" id="GO:0008237">
    <property type="term" value="F:metallopeptidase activity"/>
    <property type="evidence" value="ECO:0007669"/>
    <property type="project" value="UniProtKB-KW"/>
</dbReference>
<dbReference type="STRING" id="679926.Mpet_2626"/>
<evidence type="ECO:0000256" key="1">
    <source>
        <dbReference type="ARBA" id="ARBA00022670"/>
    </source>
</evidence>
<dbReference type="GO" id="GO:0006508">
    <property type="term" value="P:proteolysis"/>
    <property type="evidence" value="ECO:0007669"/>
    <property type="project" value="UniProtKB-KW"/>
</dbReference>
<dbReference type="CDD" id="cd08071">
    <property type="entry name" value="MPN_DUF2466"/>
    <property type="match status" value="1"/>
</dbReference>
<dbReference type="PANTHER" id="PTHR30471">
    <property type="entry name" value="DNA REPAIR PROTEIN RADC"/>
    <property type="match status" value="1"/>
</dbReference>
<evidence type="ECO:0000259" key="7">
    <source>
        <dbReference type="PROSITE" id="PS50249"/>
    </source>
</evidence>
<dbReference type="InterPro" id="IPR001405">
    <property type="entry name" value="UPF0758"/>
</dbReference>
<dbReference type="PANTHER" id="PTHR30471:SF3">
    <property type="entry name" value="UPF0758 PROTEIN YEES-RELATED"/>
    <property type="match status" value="1"/>
</dbReference>
<accession>E1RFR5</accession>
<dbReference type="Pfam" id="PF04002">
    <property type="entry name" value="RadC"/>
    <property type="match status" value="1"/>
</dbReference>
<reference evidence="8 9" key="1">
    <citation type="journal article" date="2010" name="Stand. Genomic Sci.">
        <title>Complete genome sequence of Methanoplanus petrolearius type strain (SEBR 4847).</title>
        <authorList>
            <person name="Brambilla E."/>
            <person name="Djao O.D."/>
            <person name="Daligault H."/>
            <person name="Lapidus A."/>
            <person name="Lucas S."/>
            <person name="Hammon N."/>
            <person name="Nolan M."/>
            <person name="Tice H."/>
            <person name="Cheng J.F."/>
            <person name="Han C."/>
            <person name="Tapia R."/>
            <person name="Goodwin L."/>
            <person name="Pitluck S."/>
            <person name="Liolios K."/>
            <person name="Ivanova N."/>
            <person name="Mavromatis K."/>
            <person name="Mikhailova N."/>
            <person name="Pati A."/>
            <person name="Chen A."/>
            <person name="Palaniappan K."/>
            <person name="Land M."/>
            <person name="Hauser L."/>
            <person name="Chang Y.J."/>
            <person name="Jeffries C.D."/>
            <person name="Rohde M."/>
            <person name="Spring S."/>
            <person name="Sikorski J."/>
            <person name="Goker M."/>
            <person name="Woyke T."/>
            <person name="Bristow J."/>
            <person name="Eisen J.A."/>
            <person name="Markowitz V."/>
            <person name="Hugenholtz P."/>
            <person name="Kyrpides N.C."/>
            <person name="Klenk H.P."/>
        </authorList>
    </citation>
    <scope>NUCLEOTIDE SEQUENCE [LARGE SCALE GENOMIC DNA]</scope>
    <source>
        <strain evidence="9">DSM 11571 / OCM 486 / SEBR 4847</strain>
    </source>
</reference>
<dbReference type="PROSITE" id="PS01302">
    <property type="entry name" value="UPF0758"/>
    <property type="match status" value="1"/>
</dbReference>
<dbReference type="PROSITE" id="PS50249">
    <property type="entry name" value="MPN"/>
    <property type="match status" value="1"/>
</dbReference>
<dbReference type="HOGENOM" id="CLU_073529_0_2_2"/>
<dbReference type="NCBIfam" id="NF000642">
    <property type="entry name" value="PRK00024.1"/>
    <property type="match status" value="1"/>
</dbReference>
<keyword evidence="4" id="KW-0862">Zinc</keyword>
<sequence length="219" mass="24231">MKSIKEIRDTDRPREKIARLGVENLSNNELIAAIIGRGISGRDVNAISADIEKLLKEKRGRPSYNEFLEINGIGTTKASQMVAAFELARRYSGGSTYKIEKPGDVLPLVDHLRSKKQEYFICMTLNGAGELIEQRIVTVGLLNHSPVHPREVFADAITDRAASVLFVHNHPSGSPEPSVQDVDITKRLYEAAEILGIGVLDHIITAKRGYVSFKERGLL</sequence>
<dbReference type="Pfam" id="PF20582">
    <property type="entry name" value="UPF0758_N"/>
    <property type="match status" value="1"/>
</dbReference>
<dbReference type="InterPro" id="IPR020891">
    <property type="entry name" value="UPF0758_CS"/>
</dbReference>
<keyword evidence="5" id="KW-0482">Metalloprotease</keyword>
<keyword evidence="3" id="KW-0378">Hydrolase</keyword>
<protein>
    <submittedName>
        <fullName evidence="8">DNA repair protein RadC</fullName>
    </submittedName>
</protein>
<evidence type="ECO:0000256" key="2">
    <source>
        <dbReference type="ARBA" id="ARBA00022723"/>
    </source>
</evidence>
<dbReference type="KEGG" id="mpi:Mpet_2626"/>
<dbReference type="OrthoDB" id="303892at2157"/>
<proteinExistence type="inferred from homology"/>
<dbReference type="Proteomes" id="UP000006565">
    <property type="component" value="Chromosome"/>
</dbReference>
<evidence type="ECO:0000256" key="4">
    <source>
        <dbReference type="ARBA" id="ARBA00022833"/>
    </source>
</evidence>
<evidence type="ECO:0000313" key="9">
    <source>
        <dbReference type="Proteomes" id="UP000006565"/>
    </source>
</evidence>
<feature type="domain" description="MPN" evidence="7">
    <location>
        <begin position="98"/>
        <end position="219"/>
    </location>
</feature>
<dbReference type="InterPro" id="IPR037518">
    <property type="entry name" value="MPN"/>
</dbReference>
<dbReference type="NCBIfam" id="TIGR00608">
    <property type="entry name" value="radc"/>
    <property type="match status" value="1"/>
</dbReference>
<organism evidence="8 9">
    <name type="scientific">Methanolacinia petrolearia (strain DSM 11571 / OCM 486 / SEBR 4847)</name>
    <name type="common">Methanoplanus petrolearius</name>
    <dbReference type="NCBI Taxonomy" id="679926"/>
    <lineage>
        <taxon>Archaea</taxon>
        <taxon>Methanobacteriati</taxon>
        <taxon>Methanobacteriota</taxon>
        <taxon>Stenosarchaea group</taxon>
        <taxon>Methanomicrobia</taxon>
        <taxon>Methanomicrobiales</taxon>
        <taxon>Methanomicrobiaceae</taxon>
        <taxon>Methanolacinia</taxon>
    </lineage>
</organism>
<dbReference type="eggNOG" id="arCOG04919">
    <property type="taxonomic scope" value="Archaea"/>
</dbReference>
<evidence type="ECO:0000313" key="8">
    <source>
        <dbReference type="EMBL" id="ADN37369.1"/>
    </source>
</evidence>
<comment type="similarity">
    <text evidence="6">Belongs to the UPF0758 family.</text>
</comment>